<dbReference type="GO" id="GO:0032259">
    <property type="term" value="P:methylation"/>
    <property type="evidence" value="ECO:0007669"/>
    <property type="project" value="UniProtKB-KW"/>
</dbReference>
<dbReference type="EMBL" id="JAFFZM010000007">
    <property type="protein sequence ID" value="MBO8199473.1"/>
    <property type="molecule type" value="Genomic_DNA"/>
</dbReference>
<evidence type="ECO:0000259" key="2">
    <source>
        <dbReference type="Pfam" id="PF08241"/>
    </source>
</evidence>
<dbReference type="Pfam" id="PF08241">
    <property type="entry name" value="Methyltransf_11"/>
    <property type="match status" value="1"/>
</dbReference>
<keyword evidence="4" id="KW-1185">Reference proteome</keyword>
<accession>A0ABS3XVP2</accession>
<keyword evidence="1" id="KW-0808">Transferase</keyword>
<dbReference type="GeneID" id="96259794"/>
<dbReference type="Gene3D" id="3.40.50.150">
    <property type="entry name" value="Vaccinia Virus protein VP39"/>
    <property type="match status" value="1"/>
</dbReference>
<comment type="caution">
    <text evidence="3">The sequence shown here is derived from an EMBL/GenBank/DDBJ whole genome shotgun (WGS) entry which is preliminary data.</text>
</comment>
<sequence>MTFPSAPPPTSPTGEQITDYYSALGPLLRMAWGDNLHFGYWEGPTDRSSPEEATDRFTDLLAARLRVRPGERVLDAGCGVGRPALRVASATGAQVLGVTISQEQVTRARELAREAGQEESVRFEYGDVMRLPHPAGSFDAVLAFESIVHMDRLTALREMTRVLRPGGRIVLTDTFALGDGPGNPPSTPGTQATADAGEVASIGRLEAYPELVKGAGLELVELTDVTEHTKYTFMRVIDGILRCRREFEREHGVSVEEILDSLKPAHPDVATQGGAEAVGCLVAVARKPLGA</sequence>
<dbReference type="GO" id="GO:0008168">
    <property type="term" value="F:methyltransferase activity"/>
    <property type="evidence" value="ECO:0007669"/>
    <property type="project" value="UniProtKB-KW"/>
</dbReference>
<name>A0ABS3XVP2_9ACTN</name>
<dbReference type="CDD" id="cd02440">
    <property type="entry name" value="AdoMet_MTases"/>
    <property type="match status" value="1"/>
</dbReference>
<gene>
    <name evidence="3" type="ORF">JW613_14385</name>
</gene>
<dbReference type="PANTHER" id="PTHR44068:SF11">
    <property type="entry name" value="GERANYL DIPHOSPHATE 2-C-METHYLTRANSFERASE"/>
    <property type="match status" value="1"/>
</dbReference>
<dbReference type="RefSeq" id="WP_209211194.1">
    <property type="nucleotide sequence ID" value="NZ_JAFFZM010000007.1"/>
</dbReference>
<proteinExistence type="predicted"/>
<reference evidence="3 4" key="1">
    <citation type="submission" date="2021-02" db="EMBL/GenBank/DDBJ databases">
        <title>Streptomyces spirodelae sp. nov., isolated from duckweed.</title>
        <authorList>
            <person name="Saimee Y."/>
            <person name="Duangmal K."/>
        </authorList>
    </citation>
    <scope>NUCLEOTIDE SEQUENCE [LARGE SCALE GENOMIC DNA]</scope>
    <source>
        <strain evidence="3 4">DSM 42105</strain>
    </source>
</reference>
<evidence type="ECO:0000313" key="3">
    <source>
        <dbReference type="EMBL" id="MBO8199473.1"/>
    </source>
</evidence>
<dbReference type="InterPro" id="IPR013216">
    <property type="entry name" value="Methyltransf_11"/>
</dbReference>
<dbReference type="Proteomes" id="UP000721954">
    <property type="component" value="Unassembled WGS sequence"/>
</dbReference>
<keyword evidence="3" id="KW-0489">Methyltransferase</keyword>
<feature type="domain" description="Methyltransferase type 11" evidence="2">
    <location>
        <begin position="74"/>
        <end position="171"/>
    </location>
</feature>
<protein>
    <submittedName>
        <fullName evidence="3">Methyltransferase domain-containing protein</fullName>
    </submittedName>
</protein>
<dbReference type="InterPro" id="IPR050447">
    <property type="entry name" value="Erg6_SMT_methyltransf"/>
</dbReference>
<evidence type="ECO:0000313" key="4">
    <source>
        <dbReference type="Proteomes" id="UP000721954"/>
    </source>
</evidence>
<evidence type="ECO:0000256" key="1">
    <source>
        <dbReference type="ARBA" id="ARBA00022679"/>
    </source>
</evidence>
<organism evidence="3 4">
    <name type="scientific">Streptomyces smyrnaeus</name>
    <dbReference type="NCBI Taxonomy" id="1387713"/>
    <lineage>
        <taxon>Bacteria</taxon>
        <taxon>Bacillati</taxon>
        <taxon>Actinomycetota</taxon>
        <taxon>Actinomycetes</taxon>
        <taxon>Kitasatosporales</taxon>
        <taxon>Streptomycetaceae</taxon>
        <taxon>Streptomyces</taxon>
    </lineage>
</organism>
<dbReference type="InterPro" id="IPR029063">
    <property type="entry name" value="SAM-dependent_MTases_sf"/>
</dbReference>
<dbReference type="PANTHER" id="PTHR44068">
    <property type="entry name" value="ZGC:194242"/>
    <property type="match status" value="1"/>
</dbReference>
<dbReference type="SUPFAM" id="SSF53335">
    <property type="entry name" value="S-adenosyl-L-methionine-dependent methyltransferases"/>
    <property type="match status" value="1"/>
</dbReference>